<protein>
    <recommendedName>
        <fullName evidence="3">Antitoxin Xre/MbcA/ParS-like toxin-binding domain-containing protein</fullName>
    </recommendedName>
</protein>
<gene>
    <name evidence="1" type="ORF">GGD69_001989</name>
</gene>
<organism evidence="1 2">
    <name type="scientific">Paraburkholderia fungorum</name>
    <dbReference type="NCBI Taxonomy" id="134537"/>
    <lineage>
        <taxon>Bacteria</taxon>
        <taxon>Pseudomonadati</taxon>
        <taxon>Pseudomonadota</taxon>
        <taxon>Betaproteobacteria</taxon>
        <taxon>Burkholderiales</taxon>
        <taxon>Burkholderiaceae</taxon>
        <taxon>Paraburkholderia</taxon>
    </lineage>
</organism>
<comment type="caution">
    <text evidence="1">The sequence shown here is derived from an EMBL/GenBank/DDBJ whole genome shotgun (WGS) entry which is preliminary data.</text>
</comment>
<dbReference type="AlphaFoldDB" id="A0AAW3URE2"/>
<proteinExistence type="predicted"/>
<dbReference type="EMBL" id="JACIIK010000003">
    <property type="protein sequence ID" value="MBB6201140.1"/>
    <property type="molecule type" value="Genomic_DNA"/>
</dbReference>
<accession>A0AAW3URE2</accession>
<dbReference type="Proteomes" id="UP000518681">
    <property type="component" value="Unassembled WGS sequence"/>
</dbReference>
<name>A0AAW3URE2_9BURK</name>
<evidence type="ECO:0008006" key="3">
    <source>
        <dbReference type="Google" id="ProtNLM"/>
    </source>
</evidence>
<sequence>MRHLPQIIGDRQRRNVAIRREILASGIWLTAQQINERQSAPPADRGQPASDWKRSRWIFSVIWDQAEYFAGYQFDVTCQPLPVIRDILAVFGPRYEPWTIAAWFHFPNGWIAGSGNHAGEPVAPMAALDRPNDVLRAVQFMHGDYVA</sequence>
<dbReference type="RefSeq" id="WP_183797575.1">
    <property type="nucleotide sequence ID" value="NZ_JACIII010000004.1"/>
</dbReference>
<evidence type="ECO:0000313" key="1">
    <source>
        <dbReference type="EMBL" id="MBB6201140.1"/>
    </source>
</evidence>
<evidence type="ECO:0000313" key="2">
    <source>
        <dbReference type="Proteomes" id="UP000518681"/>
    </source>
</evidence>
<reference evidence="1 2" key="1">
    <citation type="submission" date="2020-08" db="EMBL/GenBank/DDBJ databases">
        <title>Genomic Encyclopedia of Type Strains, Phase IV (KMG-V): Genome sequencing to study the core and pangenomes of soil and plant-associated prokaryotes.</title>
        <authorList>
            <person name="Whitman W."/>
        </authorList>
    </citation>
    <scope>NUCLEOTIDE SEQUENCE [LARGE SCALE GENOMIC DNA]</scope>
    <source>
        <strain evidence="1 2">SEMIA 4013</strain>
    </source>
</reference>